<dbReference type="Pfam" id="PF13302">
    <property type="entry name" value="Acetyltransf_3"/>
    <property type="match status" value="1"/>
</dbReference>
<keyword evidence="2" id="KW-0012">Acyltransferase</keyword>
<proteinExistence type="inferred from homology"/>
<gene>
    <name evidence="5" type="ORF">LMG29739_03390</name>
</gene>
<evidence type="ECO:0000256" key="1">
    <source>
        <dbReference type="ARBA" id="ARBA00022679"/>
    </source>
</evidence>
<feature type="domain" description="N-acetyltransferase" evidence="4">
    <location>
        <begin position="546"/>
        <end position="698"/>
    </location>
</feature>
<protein>
    <recommendedName>
        <fullName evidence="4">N-acetyltransferase domain-containing protein</fullName>
    </recommendedName>
</protein>
<dbReference type="InterPro" id="IPR000182">
    <property type="entry name" value="GNAT_dom"/>
</dbReference>
<dbReference type="InterPro" id="IPR016181">
    <property type="entry name" value="Acyl_CoA_acyltransferase"/>
</dbReference>
<dbReference type="InterPro" id="IPR051531">
    <property type="entry name" value="N-acetyltransferase"/>
</dbReference>
<reference evidence="5 6" key="1">
    <citation type="submission" date="2020-04" db="EMBL/GenBank/DDBJ databases">
        <authorList>
            <person name="De Canck E."/>
        </authorList>
    </citation>
    <scope>NUCLEOTIDE SEQUENCE [LARGE SCALE GENOMIC DNA]</scope>
    <source>
        <strain evidence="5 6">LMG 29739</strain>
    </source>
</reference>
<dbReference type="RefSeq" id="WP_175112083.1">
    <property type="nucleotide sequence ID" value="NZ_CADIKF010000025.1"/>
</dbReference>
<dbReference type="SUPFAM" id="SSF55729">
    <property type="entry name" value="Acyl-CoA N-acyltransferases (Nat)"/>
    <property type="match status" value="1"/>
</dbReference>
<dbReference type="GO" id="GO:0016747">
    <property type="term" value="F:acyltransferase activity, transferring groups other than amino-acyl groups"/>
    <property type="evidence" value="ECO:0007669"/>
    <property type="project" value="InterPro"/>
</dbReference>
<dbReference type="Gene3D" id="1.25.40.10">
    <property type="entry name" value="Tetratricopeptide repeat domain"/>
    <property type="match status" value="1"/>
</dbReference>
<sequence>MSALQVQVEVEAERGVATARGVHTMEPFASGERDMRSGFAASAQFVDQLADALANPALAAAWANAVVGYWEAELAAGRIDPHEPLYLLDLAPAQGRLAWLLLQALEERLPGSPAATLDYCYVVCESGDSEGGAAPSAMHGPWTRLATKHGFAWGQWRGAIGSGLQIAHSGLVIACPRNPVVLLAAGLFERQSSSLWAAHRGEWMQGRYAYRPDTQLSGEQDGDMLNCAWHAMPVHAMDAHCEPLAAHYVAQLPSAPLLLPVETLAMLDALDRFCSRAGYLLLAAAHGVCSEQQLRAGMLWPKSAWLQHDAPLPVNFHALAMYHAAYAATVYQRQLADDGLVVHAVWWRAGEPPLDERVAALRASLDAHHPDDSASLAASAEALAAIAPPDTLLALLRLSHHDSRVLARLVSGYGSRPLHLTDTALYAWRAALLRVAQRHLPDRRNPSVDQQLGLMAMHAGHWALARDVFNGALASGHEDVAAHYYVACCLSAAGYPDDAIAHVSTALELEPSNRTCAALYRALRRRDVRWRSRGGYRPALARDRDVCIEPLSGGHADGLLRQFCSDPHIAPMTNLPALASREQVLEWIGNEWRDVGRCSYAVVSGEWGPVGVVSYRRSGVAAEIYFWIGGHAQGAGLGSRAARLLVAQAAAEGVTDLFASAYADNVRSIRTLGRIGFERLIVTTVDDGQLHYHRSLVETPVPVADTLALFKRFDEAMNAPQQPSNPRALNDGLDCMTPAAV</sequence>
<dbReference type="PROSITE" id="PS51186">
    <property type="entry name" value="GNAT"/>
    <property type="match status" value="1"/>
</dbReference>
<evidence type="ECO:0000313" key="5">
    <source>
        <dbReference type="EMBL" id="CAB3760443.1"/>
    </source>
</evidence>
<evidence type="ECO:0000256" key="3">
    <source>
        <dbReference type="ARBA" id="ARBA00038502"/>
    </source>
</evidence>
<dbReference type="Gene3D" id="3.40.630.30">
    <property type="match status" value="1"/>
</dbReference>
<evidence type="ECO:0000313" key="6">
    <source>
        <dbReference type="Proteomes" id="UP000494329"/>
    </source>
</evidence>
<keyword evidence="6" id="KW-1185">Reference proteome</keyword>
<dbReference type="Proteomes" id="UP000494329">
    <property type="component" value="Unassembled WGS sequence"/>
</dbReference>
<keyword evidence="1" id="KW-0808">Transferase</keyword>
<dbReference type="SUPFAM" id="SSF48452">
    <property type="entry name" value="TPR-like"/>
    <property type="match status" value="1"/>
</dbReference>
<evidence type="ECO:0000256" key="2">
    <source>
        <dbReference type="ARBA" id="ARBA00023315"/>
    </source>
</evidence>
<dbReference type="PANTHER" id="PTHR43792">
    <property type="entry name" value="GNAT FAMILY, PUTATIVE (AFU_ORTHOLOGUE AFUA_3G00765)-RELATED-RELATED"/>
    <property type="match status" value="1"/>
</dbReference>
<dbReference type="PANTHER" id="PTHR43792:SF8">
    <property type="entry name" value="[RIBOSOMAL PROTEIN US5]-ALANINE N-ACETYLTRANSFERASE"/>
    <property type="match status" value="1"/>
</dbReference>
<comment type="similarity">
    <text evidence="3">Belongs to the acetyltransferase family. RimJ subfamily.</text>
</comment>
<name>A0A6J5E284_9BURK</name>
<evidence type="ECO:0000259" key="4">
    <source>
        <dbReference type="PROSITE" id="PS51186"/>
    </source>
</evidence>
<dbReference type="EMBL" id="CADIKF010000025">
    <property type="protein sequence ID" value="CAB3760443.1"/>
    <property type="molecule type" value="Genomic_DNA"/>
</dbReference>
<dbReference type="AlphaFoldDB" id="A0A6J5E284"/>
<organism evidence="5 6">
    <name type="scientific">Paraburkholderia solisilvae</name>
    <dbReference type="NCBI Taxonomy" id="624376"/>
    <lineage>
        <taxon>Bacteria</taxon>
        <taxon>Pseudomonadati</taxon>
        <taxon>Pseudomonadota</taxon>
        <taxon>Betaproteobacteria</taxon>
        <taxon>Burkholderiales</taxon>
        <taxon>Burkholderiaceae</taxon>
        <taxon>Paraburkholderia</taxon>
    </lineage>
</organism>
<dbReference type="InterPro" id="IPR011990">
    <property type="entry name" value="TPR-like_helical_dom_sf"/>
</dbReference>
<accession>A0A6J5E284</accession>